<accession>A0A8H4B4H5</accession>
<gene>
    <name evidence="1" type="ORF">F8M41_005265</name>
</gene>
<protein>
    <submittedName>
        <fullName evidence="1">Uncharacterized protein</fullName>
    </submittedName>
</protein>
<organism evidence="1 2">
    <name type="scientific">Gigaspora margarita</name>
    <dbReference type="NCBI Taxonomy" id="4874"/>
    <lineage>
        <taxon>Eukaryota</taxon>
        <taxon>Fungi</taxon>
        <taxon>Fungi incertae sedis</taxon>
        <taxon>Mucoromycota</taxon>
        <taxon>Glomeromycotina</taxon>
        <taxon>Glomeromycetes</taxon>
        <taxon>Diversisporales</taxon>
        <taxon>Gigasporaceae</taxon>
        <taxon>Gigaspora</taxon>
    </lineage>
</organism>
<comment type="caution">
    <text evidence="1">The sequence shown here is derived from an EMBL/GenBank/DDBJ whole genome shotgun (WGS) entry which is preliminary data.</text>
</comment>
<dbReference type="AlphaFoldDB" id="A0A8H4B4H5"/>
<evidence type="ECO:0000313" key="1">
    <source>
        <dbReference type="EMBL" id="KAF0559572.1"/>
    </source>
</evidence>
<dbReference type="Proteomes" id="UP000439903">
    <property type="component" value="Unassembled WGS sequence"/>
</dbReference>
<reference evidence="1 2" key="1">
    <citation type="journal article" date="2019" name="Environ. Microbiol.">
        <title>At the nexus of three kingdoms: the genome of the mycorrhizal fungus Gigaspora margarita provides insights into plant, endobacterial and fungal interactions.</title>
        <authorList>
            <person name="Venice F."/>
            <person name="Ghignone S."/>
            <person name="Salvioli di Fossalunga A."/>
            <person name="Amselem J."/>
            <person name="Novero M."/>
            <person name="Xianan X."/>
            <person name="Sedzielewska Toro K."/>
            <person name="Morin E."/>
            <person name="Lipzen A."/>
            <person name="Grigoriev I.V."/>
            <person name="Henrissat B."/>
            <person name="Martin F.M."/>
            <person name="Bonfante P."/>
        </authorList>
    </citation>
    <scope>NUCLEOTIDE SEQUENCE [LARGE SCALE GENOMIC DNA]</scope>
    <source>
        <strain evidence="1 2">BEG34</strain>
    </source>
</reference>
<dbReference type="EMBL" id="WTPW01000016">
    <property type="protein sequence ID" value="KAF0559572.1"/>
    <property type="molecule type" value="Genomic_DNA"/>
</dbReference>
<evidence type="ECO:0000313" key="2">
    <source>
        <dbReference type="Proteomes" id="UP000439903"/>
    </source>
</evidence>
<name>A0A8H4B4H5_GIGMA</name>
<sequence length="203" mass="22904">MSYIDTKINNIVIIICEENHNFGGNIRFERAIRGTALCPIFKYFICDNNSTTNNNTSSPNNLKLEKRNGIVVKATSGDSVILENKEINRRHLCSLALIGKMIYHHDQIDLGLIIKKNKIIDPEPIIRDSINTNLFIEDLIEVSSNGIHFGHSGVNSYVECEYVEVLNRFVVQGALGIVADLVVSSVISFEYDSEVFAFFYKQD</sequence>
<keyword evidence="2" id="KW-1185">Reference proteome</keyword>
<proteinExistence type="predicted"/>